<dbReference type="InterPro" id="IPR001452">
    <property type="entry name" value="SH3_domain"/>
</dbReference>
<dbReference type="GO" id="GO:0005737">
    <property type="term" value="C:cytoplasm"/>
    <property type="evidence" value="ECO:0007669"/>
    <property type="project" value="TreeGrafter"/>
</dbReference>
<dbReference type="PROSITE" id="PS50195">
    <property type="entry name" value="PX"/>
    <property type="match status" value="1"/>
</dbReference>
<name>A0A8C4F2D7_DICLA</name>
<dbReference type="Gene3D" id="2.30.30.40">
    <property type="entry name" value="SH3 Domains"/>
    <property type="match status" value="4"/>
</dbReference>
<feature type="region of interest" description="Disordered" evidence="3">
    <location>
        <begin position="240"/>
        <end position="319"/>
    </location>
</feature>
<dbReference type="InterPro" id="IPR051228">
    <property type="entry name" value="NADPH_Oxidase/PX-Domain"/>
</dbReference>
<dbReference type="GeneTree" id="ENSGT00940000158396"/>
<reference evidence="6" key="1">
    <citation type="submission" date="2025-08" db="UniProtKB">
        <authorList>
            <consortium name="Ensembl"/>
        </authorList>
    </citation>
    <scope>IDENTIFICATION</scope>
</reference>
<feature type="domain" description="PX" evidence="5">
    <location>
        <begin position="1"/>
        <end position="91"/>
    </location>
</feature>
<dbReference type="Pfam" id="PF00018">
    <property type="entry name" value="SH3_1"/>
    <property type="match status" value="3"/>
</dbReference>
<evidence type="ECO:0000259" key="5">
    <source>
        <dbReference type="PROSITE" id="PS50195"/>
    </source>
</evidence>
<dbReference type="GO" id="GO:0016176">
    <property type="term" value="F:superoxide-generating NADPH oxidase activator activity"/>
    <property type="evidence" value="ECO:0007669"/>
    <property type="project" value="TreeGrafter"/>
</dbReference>
<dbReference type="FunFam" id="2.30.30.40:FF:000042">
    <property type="entry name" value="SH3 and PX domain-containing protein 2A"/>
    <property type="match status" value="1"/>
</dbReference>
<dbReference type="SUPFAM" id="SSF50044">
    <property type="entry name" value="SH3-domain"/>
    <property type="match status" value="4"/>
</dbReference>
<feature type="domain" description="SH3" evidence="4">
    <location>
        <begin position="730"/>
        <end position="789"/>
    </location>
</feature>
<feature type="domain" description="SH3" evidence="4">
    <location>
        <begin position="321"/>
        <end position="380"/>
    </location>
</feature>
<evidence type="ECO:0000313" key="6">
    <source>
        <dbReference type="Ensembl" id="ENSDLAP00005027012.2"/>
    </source>
</evidence>
<dbReference type="Pfam" id="PF00787">
    <property type="entry name" value="PX"/>
    <property type="match status" value="1"/>
</dbReference>
<evidence type="ECO:0000256" key="2">
    <source>
        <dbReference type="PROSITE-ProRule" id="PRU00192"/>
    </source>
</evidence>
<organism evidence="6 7">
    <name type="scientific">Dicentrarchus labrax</name>
    <name type="common">European seabass</name>
    <name type="synonym">Morone labrax</name>
    <dbReference type="NCBI Taxonomy" id="13489"/>
    <lineage>
        <taxon>Eukaryota</taxon>
        <taxon>Metazoa</taxon>
        <taxon>Chordata</taxon>
        <taxon>Craniata</taxon>
        <taxon>Vertebrata</taxon>
        <taxon>Euteleostomi</taxon>
        <taxon>Actinopterygii</taxon>
        <taxon>Neopterygii</taxon>
        <taxon>Teleostei</taxon>
        <taxon>Neoteleostei</taxon>
        <taxon>Acanthomorphata</taxon>
        <taxon>Eupercaria</taxon>
        <taxon>Moronidae</taxon>
        <taxon>Dicentrarchus</taxon>
    </lineage>
</organism>
<gene>
    <name evidence="6" type="primary">sh3pxd2b</name>
</gene>
<dbReference type="SUPFAM" id="SSF64268">
    <property type="entry name" value="PX domain"/>
    <property type="match status" value="1"/>
</dbReference>
<dbReference type="InterPro" id="IPR035477">
    <property type="entry name" value="SH3PXD2B_SH3_1"/>
</dbReference>
<feature type="compositionally biased region" description="Pro residues" evidence="3">
    <location>
        <begin position="589"/>
        <end position="601"/>
    </location>
</feature>
<dbReference type="PANTHER" id="PTHR15706">
    <property type="entry name" value="SH3 MULTIPLE DOMAIN"/>
    <property type="match status" value="1"/>
</dbReference>
<dbReference type="GO" id="GO:0035091">
    <property type="term" value="F:phosphatidylinositol binding"/>
    <property type="evidence" value="ECO:0007669"/>
    <property type="project" value="InterPro"/>
</dbReference>
<feature type="compositionally biased region" description="Basic and acidic residues" evidence="3">
    <location>
        <begin position="89"/>
        <end position="105"/>
    </location>
</feature>
<evidence type="ECO:0000256" key="1">
    <source>
        <dbReference type="ARBA" id="ARBA00022443"/>
    </source>
</evidence>
<feature type="compositionally biased region" description="Polar residues" evidence="3">
    <location>
        <begin position="253"/>
        <end position="271"/>
    </location>
</feature>
<dbReference type="InterPro" id="IPR001683">
    <property type="entry name" value="PX_dom"/>
</dbReference>
<dbReference type="PROSITE" id="PS50002">
    <property type="entry name" value="SH3"/>
    <property type="match status" value="4"/>
</dbReference>
<feature type="compositionally biased region" description="Polar residues" evidence="3">
    <location>
        <begin position="405"/>
        <end position="415"/>
    </location>
</feature>
<feature type="compositionally biased region" description="Basic and acidic residues" evidence="3">
    <location>
        <begin position="272"/>
        <end position="283"/>
    </location>
</feature>
<dbReference type="Proteomes" id="UP000694389">
    <property type="component" value="Unassembled WGS sequence"/>
</dbReference>
<dbReference type="FunFam" id="2.30.30.40:FF:000020">
    <property type="entry name" value="SH3 and PX domain-containing protein 2A"/>
    <property type="match status" value="1"/>
</dbReference>
<feature type="domain" description="SH3" evidence="4">
    <location>
        <begin position="113"/>
        <end position="172"/>
    </location>
</feature>
<dbReference type="SMART" id="SM00326">
    <property type="entry name" value="SH3"/>
    <property type="match status" value="4"/>
</dbReference>
<reference evidence="6" key="2">
    <citation type="submission" date="2025-09" db="UniProtKB">
        <authorList>
            <consortium name="Ensembl"/>
        </authorList>
    </citation>
    <scope>IDENTIFICATION</scope>
</reference>
<protein>
    <submittedName>
        <fullName evidence="6">SH3 and PX domains 2B</fullName>
    </submittedName>
</protein>
<dbReference type="GO" id="GO:0042554">
    <property type="term" value="P:superoxide anion generation"/>
    <property type="evidence" value="ECO:0007669"/>
    <property type="project" value="TreeGrafter"/>
</dbReference>
<feature type="compositionally biased region" description="Basic and acidic residues" evidence="3">
    <location>
        <begin position="461"/>
        <end position="492"/>
    </location>
</feature>
<dbReference type="FunFam" id="2.30.30.40:FF:000082">
    <property type="entry name" value="SH3 and PX domain-containing protein 2B"/>
    <property type="match status" value="1"/>
</dbReference>
<feature type="region of interest" description="Disordered" evidence="3">
    <location>
        <begin position="89"/>
        <end position="108"/>
    </location>
</feature>
<dbReference type="AlphaFoldDB" id="A0A8C4F2D7"/>
<dbReference type="InterPro" id="IPR036028">
    <property type="entry name" value="SH3-like_dom_sf"/>
</dbReference>
<evidence type="ECO:0000256" key="3">
    <source>
        <dbReference type="SAM" id="MobiDB-lite"/>
    </source>
</evidence>
<evidence type="ECO:0000313" key="7">
    <source>
        <dbReference type="Proteomes" id="UP000694389"/>
    </source>
</evidence>
<dbReference type="InterPro" id="IPR036871">
    <property type="entry name" value="PX_dom_sf"/>
</dbReference>
<dbReference type="PANTHER" id="PTHR15706:SF26">
    <property type="entry name" value="SH3 AND PX DOMAIN-CONTAINING PROTEIN 2B"/>
    <property type="match status" value="1"/>
</dbReference>
<evidence type="ECO:0000259" key="4">
    <source>
        <dbReference type="PROSITE" id="PS50002"/>
    </source>
</evidence>
<accession>A0A8C4F2D7</accession>
<proteinExistence type="predicted"/>
<dbReference type="Gene3D" id="3.30.1520.10">
    <property type="entry name" value="Phox-like domain"/>
    <property type="match status" value="1"/>
</dbReference>
<feature type="domain" description="SH3" evidence="4">
    <location>
        <begin position="181"/>
        <end position="240"/>
    </location>
</feature>
<sequence length="789" mass="88089">MFIIFVCVSVSALCMELLDKFPVEGGQKDPKRRIIPFLPGKILFRRSHIRDVAMKRLRPINEYCRALIQLPVYISQCEEVRVFFETRPEDLNPPKEEPIGKKKSGDSTSADPLLLDQYVAVTDYEKQESSEISLHVGQVVEVIEKNESGWWFVSSEDAQGWVPATCLEAQDDPDDFTFPGEEEEKYSVIYPYSARDEDEIDLERGMIVEVIQKNLEGWWKIRYQGREGWAPASYLKKSDIQNQKQSAGGAAHASTNDLDGVSKQNQQNNATRDNRDNSHKENRLSFFSENKKVGSRHRPPPRRDLTIPRGTNLPKPPIPPQVEEEFYTIADFQTTIPDGISFQAGVKVEVIEKNASGWWYIQIDEKEGWAPATFIDKYKKTSNALRPNFLAPLPNEMEKLRLEDSGSSNVSGTDDSWSKPLPDEPTTVPESCARPKLRDWKSGASKGAPGLLPPAPAAPPVEEKPALPPRRESINKSFELEIAEKPRSDHSKPLPPKPPAPGVIMPLVTPKAAPFKQDKPPETKKEDKNKPLHLRNEMGLECGHKISAKEVKKFNLKPVPKQPPKPKSEAQEEKPEAAGPAVFMKPKPVIRPKPLPAAKPDPPAENKLDITNLRSKLRPSKPADLGSASETSAARPPGMAPRRPPPPKKENPSSPTELKPPPAQDMPKAAPPQLSRPPPPKPKGFVLAPPNKEKEDPKVNKVPIPPKPLVKSEKPGPPKDKLPPLLKEPSKDELYLAVADFEGDENTSGFKVGTVFEVMEKNGSGWWFCKNVREEVEGWIPSNYLSKKP</sequence>
<keyword evidence="1 2" id="KW-0728">SH3 domain</keyword>
<feature type="region of interest" description="Disordered" evidence="3">
    <location>
        <begin position="402"/>
        <end position="728"/>
    </location>
</feature>
<dbReference type="CDD" id="cd12075">
    <property type="entry name" value="SH3_Tks4_1"/>
    <property type="match status" value="1"/>
</dbReference>
<feature type="compositionally biased region" description="Basic and acidic residues" evidence="3">
    <location>
        <begin position="566"/>
        <end position="576"/>
    </location>
</feature>
<feature type="compositionally biased region" description="Basic and acidic residues" evidence="3">
    <location>
        <begin position="710"/>
        <end position="728"/>
    </location>
</feature>
<keyword evidence="7" id="KW-1185">Reference proteome</keyword>
<dbReference type="Pfam" id="PF07653">
    <property type="entry name" value="SH3_2"/>
    <property type="match status" value="1"/>
</dbReference>
<feature type="compositionally biased region" description="Basic and acidic residues" evidence="3">
    <location>
        <begin position="516"/>
        <end position="553"/>
    </location>
</feature>
<dbReference type="Ensembl" id="ENSDLAT00005028822.2">
    <property type="protein sequence ID" value="ENSDLAP00005027012.2"/>
    <property type="gene ID" value="ENSDLAG00005011891.2"/>
</dbReference>